<feature type="compositionally biased region" description="Polar residues" evidence="1">
    <location>
        <begin position="159"/>
        <end position="174"/>
    </location>
</feature>
<evidence type="ECO:0000313" key="5">
    <source>
        <dbReference type="Proteomes" id="UP001211044"/>
    </source>
</evidence>
<dbReference type="RefSeq" id="WP_004808402.1">
    <property type="nucleotide sequence ID" value="NZ_CP116394.1"/>
</dbReference>
<feature type="compositionally biased region" description="Low complexity" evidence="1">
    <location>
        <begin position="289"/>
        <end position="298"/>
    </location>
</feature>
<protein>
    <submittedName>
        <fullName evidence="4">DUF3152 domain-containing protein</fullName>
    </submittedName>
</protein>
<accession>A0AB38XN71</accession>
<sequence length="509" mass="54147">MNEDSPRDGVGRANDAQQSAHREFPSRSSRRRRAAHPHLHHRAGQQPGASRNSSAPLSEQAEKSEATDSLQPRRSLRSRAASLSRPTLRPTQASRAASRPHWYGTADPRVKDLSPAQKARIRNPRLSMRDHDDAYDATSPTTTLTHMPAIKPITGATPIISTKRSNSSPATSSEGDPAPSRASRAGSSPAVASAPAAAKQDQDDTGAKAAPPAVAATAAASSSTPVEKPAEKVAGDAGSSAELKRQESRWWLGASIVVCLLALIAGVVFGFFKLAKPNTEAQVLPSDKTTSASASETPSPSPSPSPEPTPIPTVRTTEVPSGLKGTYTPPASTGRMIAIPGQKAAPEGDGQQIAYDLSYEQGMPIDPNVFANSVHSTLNDNRSWPAQGMRFVRTDYQPQVSLRLVSPNTIKKECAGTVDDGFASCLVGNRVLLNSDRWFTSAKPWDQAGGGQDEYRAYLLNYFVGLATGKKQVDCKKSGEVANVMQSQTYELNGCKPNGWVNPDAKKGQ</sequence>
<feature type="compositionally biased region" description="Low complexity" evidence="1">
    <location>
        <begin position="177"/>
        <end position="198"/>
    </location>
</feature>
<name>A0AB38XN71_9ACTO</name>
<keyword evidence="2" id="KW-1133">Transmembrane helix</keyword>
<reference evidence="4" key="1">
    <citation type="submission" date="2023-01" db="EMBL/GenBank/DDBJ databases">
        <title>Comparative Genomic Analysis of the Clinically-Derived Winkia Strain NY0527 Provides Evidence into the Taxonomic Reassignment of Winkia neuii and Characterizes Their Virulence Traits.</title>
        <authorList>
            <person name="Cai X."/>
            <person name="Peng Y."/>
            <person name="Li M."/>
            <person name="Qiu Y."/>
            <person name="Wang Y."/>
            <person name="Xu L."/>
            <person name="Hou Q."/>
        </authorList>
    </citation>
    <scope>NUCLEOTIDE SEQUENCE</scope>
    <source>
        <strain evidence="4">NY0527</strain>
    </source>
</reference>
<feature type="compositionally biased region" description="Basic and acidic residues" evidence="1">
    <location>
        <begin position="1"/>
        <end position="10"/>
    </location>
</feature>
<feature type="region of interest" description="Disordered" evidence="1">
    <location>
        <begin position="1"/>
        <end position="242"/>
    </location>
</feature>
<gene>
    <name evidence="4" type="ORF">PIG85_09070</name>
</gene>
<dbReference type="EMBL" id="CP116394">
    <property type="protein sequence ID" value="WCE45783.1"/>
    <property type="molecule type" value="Genomic_DNA"/>
</dbReference>
<evidence type="ECO:0000313" key="4">
    <source>
        <dbReference type="EMBL" id="WCE45783.1"/>
    </source>
</evidence>
<dbReference type="Pfam" id="PF11350">
    <property type="entry name" value="DUF3152"/>
    <property type="match status" value="1"/>
</dbReference>
<keyword evidence="2" id="KW-0472">Membrane</keyword>
<evidence type="ECO:0000256" key="2">
    <source>
        <dbReference type="SAM" id="Phobius"/>
    </source>
</evidence>
<organism evidence="4 5">
    <name type="scientific">Winkia neuii subsp. anitrata</name>
    <dbReference type="NCBI Taxonomy" id="29318"/>
    <lineage>
        <taxon>Bacteria</taxon>
        <taxon>Bacillati</taxon>
        <taxon>Actinomycetota</taxon>
        <taxon>Actinomycetes</taxon>
        <taxon>Actinomycetales</taxon>
        <taxon>Actinomycetaceae</taxon>
        <taxon>Winkia</taxon>
    </lineage>
</organism>
<feature type="compositionally biased region" description="Pro residues" evidence="1">
    <location>
        <begin position="299"/>
        <end position="311"/>
    </location>
</feature>
<feature type="transmembrane region" description="Helical" evidence="2">
    <location>
        <begin position="250"/>
        <end position="272"/>
    </location>
</feature>
<feature type="compositionally biased region" description="Polar residues" evidence="1">
    <location>
        <begin position="47"/>
        <end position="57"/>
    </location>
</feature>
<dbReference type="InterPro" id="IPR022603">
    <property type="entry name" value="DUF3152"/>
</dbReference>
<dbReference type="KEGG" id="wne:PIG85_09070"/>
<feature type="compositionally biased region" description="Basic residues" evidence="1">
    <location>
        <begin position="28"/>
        <end position="43"/>
    </location>
</feature>
<feature type="compositionally biased region" description="Low complexity" evidence="1">
    <location>
        <begin position="209"/>
        <end position="226"/>
    </location>
</feature>
<feature type="compositionally biased region" description="Low complexity" evidence="1">
    <location>
        <begin position="69"/>
        <end position="89"/>
    </location>
</feature>
<feature type="region of interest" description="Disordered" evidence="1">
    <location>
        <begin position="281"/>
        <end position="334"/>
    </location>
</feature>
<evidence type="ECO:0000256" key="1">
    <source>
        <dbReference type="SAM" id="MobiDB-lite"/>
    </source>
</evidence>
<feature type="domain" description="DUF3152" evidence="3">
    <location>
        <begin position="333"/>
        <end position="493"/>
    </location>
</feature>
<proteinExistence type="predicted"/>
<dbReference type="Proteomes" id="UP001211044">
    <property type="component" value="Chromosome"/>
</dbReference>
<evidence type="ECO:0000259" key="3">
    <source>
        <dbReference type="Pfam" id="PF11350"/>
    </source>
</evidence>
<dbReference type="AlphaFoldDB" id="A0AB38XN71"/>
<keyword evidence="2" id="KW-0812">Transmembrane</keyword>